<keyword evidence="3 12" id="KW-0132">Cell division</keyword>
<keyword evidence="8 12" id="KW-1133">Transmembrane helix</keyword>
<dbReference type="GO" id="GO:0051301">
    <property type="term" value="P:cell division"/>
    <property type="evidence" value="ECO:0007669"/>
    <property type="project" value="UniProtKB-KW"/>
</dbReference>
<dbReference type="CDD" id="cd06852">
    <property type="entry name" value="GT_MraY"/>
    <property type="match status" value="1"/>
</dbReference>
<dbReference type="InterPro" id="IPR003524">
    <property type="entry name" value="PNAcMuramoyl-5peptid_Trfase"/>
</dbReference>
<keyword evidence="6 12" id="KW-0133">Cell shape</keyword>
<dbReference type="InterPro" id="IPR018480">
    <property type="entry name" value="PNAcMuramoyl-5peptid_Trfase_CS"/>
</dbReference>
<dbReference type="PROSITE" id="PS01348">
    <property type="entry name" value="MRAY_2"/>
    <property type="match status" value="1"/>
</dbReference>
<dbReference type="GO" id="GO:0051992">
    <property type="term" value="F:UDP-N-acetylmuramoyl-L-alanyl-D-glutamyl-meso-2,6-diaminopimelyl-D-alanyl-D-alanine:undecaprenyl-phosphate transferase activity"/>
    <property type="evidence" value="ECO:0007669"/>
    <property type="project" value="RHEA"/>
</dbReference>
<dbReference type="GO" id="GO:0008963">
    <property type="term" value="F:phospho-N-acetylmuramoyl-pentapeptide-transferase activity"/>
    <property type="evidence" value="ECO:0007669"/>
    <property type="project" value="UniProtKB-UniRule"/>
</dbReference>
<dbReference type="PaxDb" id="289377-HL41_04805"/>
<keyword evidence="12" id="KW-1003">Cell membrane</keyword>
<feature type="transmembrane region" description="Helical" evidence="12">
    <location>
        <begin position="73"/>
        <end position="91"/>
    </location>
</feature>
<dbReference type="GO" id="GO:0046872">
    <property type="term" value="F:metal ion binding"/>
    <property type="evidence" value="ECO:0007669"/>
    <property type="project" value="UniProtKB-KW"/>
</dbReference>
<keyword evidence="16" id="KW-1185">Reference proteome</keyword>
<dbReference type="OrthoDB" id="9805475at2"/>
<comment type="subcellular location">
    <subcellularLocation>
        <location evidence="12">Cell membrane</location>
        <topology evidence="12">Multi-pass membrane protein</topology>
    </subcellularLocation>
    <subcellularLocation>
        <location evidence="1">Membrane</location>
        <topology evidence="1">Multi-pass membrane protein</topology>
    </subcellularLocation>
</comment>
<evidence type="ECO:0000256" key="4">
    <source>
        <dbReference type="ARBA" id="ARBA00022679"/>
    </source>
</evidence>
<dbReference type="GO" id="GO:0005886">
    <property type="term" value="C:plasma membrane"/>
    <property type="evidence" value="ECO:0007669"/>
    <property type="project" value="UniProtKB-SubCell"/>
</dbReference>
<keyword evidence="10 12" id="KW-0131">Cell cycle</keyword>
<feature type="transmembrane region" description="Helical" evidence="12">
    <location>
        <begin position="134"/>
        <end position="154"/>
    </location>
</feature>
<evidence type="ECO:0000256" key="8">
    <source>
        <dbReference type="ARBA" id="ARBA00022989"/>
    </source>
</evidence>
<keyword evidence="5 12" id="KW-0812">Transmembrane</keyword>
<evidence type="ECO:0000256" key="11">
    <source>
        <dbReference type="ARBA" id="ARBA00023316"/>
    </source>
</evidence>
<evidence type="ECO:0000256" key="7">
    <source>
        <dbReference type="ARBA" id="ARBA00022984"/>
    </source>
</evidence>
<comment type="pathway">
    <text evidence="12">Cell wall biogenesis; peptidoglycan biosynthesis.</text>
</comment>
<dbReference type="GO" id="GO:0008360">
    <property type="term" value="P:regulation of cell shape"/>
    <property type="evidence" value="ECO:0007669"/>
    <property type="project" value="UniProtKB-KW"/>
</dbReference>
<dbReference type="AlphaFoldDB" id="A0A075WT16"/>
<feature type="transmembrane region" description="Helical" evidence="12">
    <location>
        <begin position="230"/>
        <end position="254"/>
    </location>
</feature>
<evidence type="ECO:0000256" key="10">
    <source>
        <dbReference type="ARBA" id="ARBA00023306"/>
    </source>
</evidence>
<dbReference type="GO" id="GO:0071555">
    <property type="term" value="P:cell wall organization"/>
    <property type="evidence" value="ECO:0007669"/>
    <property type="project" value="UniProtKB-KW"/>
</dbReference>
<feature type="transmembrane region" description="Helical" evidence="12">
    <location>
        <begin position="166"/>
        <end position="185"/>
    </location>
</feature>
<evidence type="ECO:0000313" key="16">
    <source>
        <dbReference type="Proteomes" id="UP000028481"/>
    </source>
</evidence>
<evidence type="ECO:0000256" key="5">
    <source>
        <dbReference type="ARBA" id="ARBA00022692"/>
    </source>
</evidence>
<dbReference type="STRING" id="289377.HL41_04805"/>
<feature type="binding site" evidence="14">
    <location>
        <position position="190"/>
    </location>
    <ligand>
        <name>Mg(2+)</name>
        <dbReference type="ChEBI" id="CHEBI:18420"/>
    </ligand>
</feature>
<keyword evidence="7 12" id="KW-0573">Peptidoglycan synthesis</keyword>
<proteinExistence type="inferred from homology"/>
<dbReference type="PANTHER" id="PTHR22926">
    <property type="entry name" value="PHOSPHO-N-ACETYLMURAMOYL-PENTAPEPTIDE-TRANSFERASE"/>
    <property type="match status" value="1"/>
</dbReference>
<organism evidence="15 16">
    <name type="scientific">Thermodesulfobacterium commune DSM 2178</name>
    <dbReference type="NCBI Taxonomy" id="289377"/>
    <lineage>
        <taxon>Bacteria</taxon>
        <taxon>Pseudomonadati</taxon>
        <taxon>Thermodesulfobacteriota</taxon>
        <taxon>Thermodesulfobacteria</taxon>
        <taxon>Thermodesulfobacteriales</taxon>
        <taxon>Thermodesulfobacteriaceae</taxon>
        <taxon>Thermodesulfobacterium</taxon>
    </lineage>
</organism>
<comment type="catalytic activity">
    <reaction evidence="12">
        <text>UDP-N-acetyl-alpha-D-muramoyl-L-alanyl-gamma-D-glutamyl-meso-2,6-diaminopimeloyl-D-alanyl-D-alanine + di-trans,octa-cis-undecaprenyl phosphate = di-trans,octa-cis-undecaprenyl diphospho-N-acetyl-alpha-D-muramoyl-L-alanyl-D-glutamyl-meso-2,6-diaminopimeloyl-D-alanyl-D-alanine + UMP</text>
        <dbReference type="Rhea" id="RHEA:28386"/>
        <dbReference type="ChEBI" id="CHEBI:57865"/>
        <dbReference type="ChEBI" id="CHEBI:60392"/>
        <dbReference type="ChEBI" id="CHEBI:61386"/>
        <dbReference type="ChEBI" id="CHEBI:61387"/>
        <dbReference type="EC" id="2.7.8.13"/>
    </reaction>
</comment>
<dbReference type="eggNOG" id="COG0472">
    <property type="taxonomic scope" value="Bacteria"/>
</dbReference>
<sequence length="359" mass="40309">MLYQFLYSLTDYFSLFNVFKYITFRMICGAITSFFLVYFLMPPFIRFMKLKQFGQIVREEGPSHHKKKTGTPTMGGTVVLFAILVCCILWCKLSNPFVWLVLLVTIGFGLIGFLDDYLKIKRKKNLGLRAREKILFQIVLVGLFYFIAFKGLGFSSQLVFPFFKNLIIDLGIGYLLFSMLVILGSSNAMNLTDGLDGLAIVPFIVVAGVYSVLSYVVGNIKFATYLLLPYIPYASELAIVCAIFIGAGLGFLWYNSYPAEIFMGDVGSLGLGAGLGSIAILVKQEFLLVIAGALFVMEALSVMLQVAYFKLTHGKRIFKMAPLHHHFELLGWPENKVVVRFWIISLIFGLIALSTLKIR</sequence>
<evidence type="ECO:0000256" key="9">
    <source>
        <dbReference type="ARBA" id="ARBA00023136"/>
    </source>
</evidence>
<reference evidence="15 16" key="1">
    <citation type="journal article" date="2015" name="Genome Announc.">
        <title>Genome Sequence of a Sulfate-Reducing Thermophilic Bacterium, Thermodesulfobacterium commune DSM 2178T (Phylum Thermodesulfobacteria).</title>
        <authorList>
            <person name="Bhatnagar S."/>
            <person name="Badger J.H."/>
            <person name="Madupu R."/>
            <person name="Khouri H.M."/>
            <person name="O'Connor E.M."/>
            <person name="Robb F.T."/>
            <person name="Ward N.L."/>
            <person name="Eisen J.A."/>
        </authorList>
    </citation>
    <scope>NUCLEOTIDE SEQUENCE [LARGE SCALE GENOMIC DNA]</scope>
    <source>
        <strain evidence="15 16">DSM 2178</strain>
    </source>
</reference>
<feature type="transmembrane region" description="Helical" evidence="12">
    <location>
        <begin position="261"/>
        <end position="280"/>
    </location>
</feature>
<dbReference type="HAMAP" id="MF_00038">
    <property type="entry name" value="MraY"/>
    <property type="match status" value="1"/>
</dbReference>
<keyword evidence="12 14" id="KW-0460">Magnesium</keyword>
<keyword evidence="11 12" id="KW-0961">Cell wall biogenesis/degradation</keyword>
<feature type="transmembrane region" description="Helical" evidence="12">
    <location>
        <begin position="97"/>
        <end position="114"/>
    </location>
</feature>
<name>A0A075WT16_9BACT</name>
<evidence type="ECO:0000256" key="6">
    <source>
        <dbReference type="ARBA" id="ARBA00022960"/>
    </source>
</evidence>
<feature type="transmembrane region" description="Helical" evidence="12">
    <location>
        <begin position="22"/>
        <end position="41"/>
    </location>
</feature>
<dbReference type="GO" id="GO:0009252">
    <property type="term" value="P:peptidoglycan biosynthetic process"/>
    <property type="evidence" value="ECO:0007669"/>
    <property type="project" value="UniProtKB-UniRule"/>
</dbReference>
<dbReference type="Proteomes" id="UP000028481">
    <property type="component" value="Chromosome"/>
</dbReference>
<protein>
    <recommendedName>
        <fullName evidence="12 13">Phospho-N-acetylmuramoyl-pentapeptide-transferase</fullName>
        <ecNumber evidence="12 13">2.7.8.13</ecNumber>
    </recommendedName>
    <alternativeName>
        <fullName evidence="12">UDP-MurNAc-pentapeptide phosphotransferase</fullName>
    </alternativeName>
</protein>
<feature type="transmembrane region" description="Helical" evidence="12">
    <location>
        <begin position="286"/>
        <end position="309"/>
    </location>
</feature>
<dbReference type="EC" id="2.7.8.13" evidence="12 13"/>
<dbReference type="HOGENOM" id="CLU_023982_0_0_0"/>
<dbReference type="Pfam" id="PF00953">
    <property type="entry name" value="Glycos_transf_4"/>
    <property type="match status" value="1"/>
</dbReference>
<dbReference type="RefSeq" id="WP_022855691.1">
    <property type="nucleotide sequence ID" value="NZ_CP008796.1"/>
</dbReference>
<evidence type="ECO:0000256" key="13">
    <source>
        <dbReference type="NCBIfam" id="TIGR00445"/>
    </source>
</evidence>
<accession>A0A075WT16</accession>
<evidence type="ECO:0000313" key="15">
    <source>
        <dbReference type="EMBL" id="AIH04135.1"/>
    </source>
</evidence>
<dbReference type="PANTHER" id="PTHR22926:SF5">
    <property type="entry name" value="PHOSPHO-N-ACETYLMURAMOYL-PENTAPEPTIDE-TRANSFERASE HOMOLOG"/>
    <property type="match status" value="1"/>
</dbReference>
<comment type="function">
    <text evidence="12">Catalyzes the initial step of the lipid cycle reactions in the biosynthesis of the cell wall peptidoglycan: transfers peptidoglycan precursor phospho-MurNAc-pentapeptide from UDP-MurNAc-pentapeptide onto the lipid carrier undecaprenyl phosphate, yielding undecaprenyl-pyrophosphoryl-MurNAc-pentapeptide, known as lipid I.</text>
</comment>
<keyword evidence="12 14" id="KW-0479">Metal-binding</keyword>
<dbReference type="InterPro" id="IPR000715">
    <property type="entry name" value="Glycosyl_transferase_4"/>
</dbReference>
<evidence type="ECO:0000256" key="14">
    <source>
        <dbReference type="PIRSR" id="PIRSR600715-1"/>
    </source>
</evidence>
<keyword evidence="9 12" id="KW-0472">Membrane</keyword>
<evidence type="ECO:0000256" key="1">
    <source>
        <dbReference type="ARBA" id="ARBA00004141"/>
    </source>
</evidence>
<comment type="cofactor">
    <cofactor evidence="12 14">
        <name>Mg(2+)</name>
        <dbReference type="ChEBI" id="CHEBI:18420"/>
    </cofactor>
</comment>
<feature type="transmembrane region" description="Helical" evidence="12">
    <location>
        <begin position="337"/>
        <end position="356"/>
    </location>
</feature>
<evidence type="ECO:0000256" key="12">
    <source>
        <dbReference type="HAMAP-Rule" id="MF_00038"/>
    </source>
</evidence>
<gene>
    <name evidence="12 15" type="primary">mraY</name>
    <name evidence="15" type="ORF">HL41_04805</name>
</gene>
<dbReference type="KEGG" id="tcm:HL41_04805"/>
<comment type="similarity">
    <text evidence="2 12">Belongs to the glycosyltransferase 4 family. MraY subfamily.</text>
</comment>
<evidence type="ECO:0000256" key="2">
    <source>
        <dbReference type="ARBA" id="ARBA00005583"/>
    </source>
</evidence>
<evidence type="ECO:0000256" key="3">
    <source>
        <dbReference type="ARBA" id="ARBA00022618"/>
    </source>
</evidence>
<dbReference type="NCBIfam" id="TIGR00445">
    <property type="entry name" value="mraY"/>
    <property type="match status" value="1"/>
</dbReference>
<dbReference type="UniPathway" id="UPA00219"/>
<dbReference type="EMBL" id="CP008796">
    <property type="protein sequence ID" value="AIH04135.1"/>
    <property type="molecule type" value="Genomic_DNA"/>
</dbReference>
<feature type="binding site" evidence="14">
    <location>
        <position position="265"/>
    </location>
    <ligand>
        <name>Mg(2+)</name>
        <dbReference type="ChEBI" id="CHEBI:18420"/>
    </ligand>
</feature>
<feature type="transmembrane region" description="Helical" evidence="12">
    <location>
        <begin position="197"/>
        <end position="218"/>
    </location>
</feature>
<keyword evidence="4 12" id="KW-0808">Transferase</keyword>